<keyword evidence="5" id="KW-1185">Reference proteome</keyword>
<dbReference type="Pfam" id="PF05426">
    <property type="entry name" value="Alginate_lyase"/>
    <property type="match status" value="1"/>
</dbReference>
<evidence type="ECO:0000313" key="4">
    <source>
        <dbReference type="EMBL" id="KAJ5299785.1"/>
    </source>
</evidence>
<accession>A0A9W9PMD9</accession>
<reference evidence="4" key="1">
    <citation type="submission" date="2022-12" db="EMBL/GenBank/DDBJ databases">
        <authorList>
            <person name="Petersen C."/>
        </authorList>
    </citation>
    <scope>NUCLEOTIDE SEQUENCE</scope>
    <source>
        <strain evidence="4">IBT 21472</strain>
    </source>
</reference>
<protein>
    <submittedName>
        <fullName evidence="4">Chondroitin AC/alginate lyase</fullName>
    </submittedName>
</protein>
<reference evidence="4" key="2">
    <citation type="journal article" date="2023" name="IMA Fungus">
        <title>Comparative genomic study of the Penicillium genus elucidates a diverse pangenome and 15 lateral gene transfer events.</title>
        <authorList>
            <person name="Petersen C."/>
            <person name="Sorensen T."/>
            <person name="Nielsen M.R."/>
            <person name="Sondergaard T.E."/>
            <person name="Sorensen J.L."/>
            <person name="Fitzpatrick D.A."/>
            <person name="Frisvad J.C."/>
            <person name="Nielsen K.L."/>
        </authorList>
    </citation>
    <scope>NUCLEOTIDE SEQUENCE</scope>
    <source>
        <strain evidence="4">IBT 21472</strain>
    </source>
</reference>
<gene>
    <name evidence="4" type="ORF">N7476_011342</name>
</gene>
<dbReference type="InterPro" id="IPR008929">
    <property type="entry name" value="Chondroitin_lyas"/>
</dbReference>
<dbReference type="GO" id="GO:0042597">
    <property type="term" value="C:periplasmic space"/>
    <property type="evidence" value="ECO:0007669"/>
    <property type="project" value="InterPro"/>
</dbReference>
<name>A0A9W9PMD9_9EURO</name>
<dbReference type="Gene3D" id="1.50.10.100">
    <property type="entry name" value="Chondroitin AC/alginate lyase"/>
    <property type="match status" value="1"/>
</dbReference>
<dbReference type="SUPFAM" id="SSF48230">
    <property type="entry name" value="Chondroitin AC/alginate lyase"/>
    <property type="match status" value="1"/>
</dbReference>
<dbReference type="Proteomes" id="UP001147746">
    <property type="component" value="Unassembled WGS sequence"/>
</dbReference>
<evidence type="ECO:0000259" key="3">
    <source>
        <dbReference type="Pfam" id="PF05426"/>
    </source>
</evidence>
<organism evidence="4 5">
    <name type="scientific">Penicillium atrosanguineum</name>
    <dbReference type="NCBI Taxonomy" id="1132637"/>
    <lineage>
        <taxon>Eukaryota</taxon>
        <taxon>Fungi</taxon>
        <taxon>Dikarya</taxon>
        <taxon>Ascomycota</taxon>
        <taxon>Pezizomycotina</taxon>
        <taxon>Eurotiomycetes</taxon>
        <taxon>Eurotiomycetidae</taxon>
        <taxon>Eurotiales</taxon>
        <taxon>Aspergillaceae</taxon>
        <taxon>Penicillium</taxon>
    </lineage>
</organism>
<dbReference type="EMBL" id="JAPZBO010000010">
    <property type="protein sequence ID" value="KAJ5299785.1"/>
    <property type="molecule type" value="Genomic_DNA"/>
</dbReference>
<keyword evidence="1" id="KW-0732">Signal</keyword>
<evidence type="ECO:0000256" key="1">
    <source>
        <dbReference type="ARBA" id="ARBA00022729"/>
    </source>
</evidence>
<feature type="domain" description="Alginate lyase" evidence="3">
    <location>
        <begin position="131"/>
        <end position="258"/>
    </location>
</feature>
<dbReference type="InterPro" id="IPR008397">
    <property type="entry name" value="Alginate_lyase_dom"/>
</dbReference>
<evidence type="ECO:0000313" key="5">
    <source>
        <dbReference type="Proteomes" id="UP001147746"/>
    </source>
</evidence>
<comment type="caution">
    <text evidence="4">The sequence shown here is derived from an EMBL/GenBank/DDBJ whole genome shotgun (WGS) entry which is preliminary data.</text>
</comment>
<evidence type="ECO:0000256" key="2">
    <source>
        <dbReference type="ARBA" id="ARBA00023239"/>
    </source>
</evidence>
<dbReference type="GO" id="GO:0016829">
    <property type="term" value="F:lyase activity"/>
    <property type="evidence" value="ECO:0007669"/>
    <property type="project" value="UniProtKB-KW"/>
</dbReference>
<sequence>MSPTDAGVLPPGPLPLFSATWRYHRDTPHASPALTTALVLALGMLSISAPIIESRAPSTWVHPGILVNTTQLDFMKSQVAKGTSPWSNAYEVMAANSLSDLDRTASPVVMVECGSYSNPDVGCTAERDDSIAAYSMALAWYITGESEYATKAIYYMDAWSSVITGHNNSNAPLQSGWVGSVWARTAEIIRYSSAGWSDDSISQFETMLTDVYLPEVIGGDGDTNGNWELVMMEAAIFIAIFVEDAEAYNTAMGIFLNRVPAYIYLTSDGDIPIAPADSSYTTTAEIEAYWYGQTTFVNGLSQETCRDLEHTGYGIASISHVAETSRIQGTDMFVQDTGERLRYALEFHSYYALGGSVPSWLCDGSLTGVLDNVTEIGHSEFVTRLGHTMGNTTTYTKDQRPGGESLFILWETLTNALL</sequence>
<keyword evidence="2 4" id="KW-0456">Lyase</keyword>
<dbReference type="AlphaFoldDB" id="A0A9W9PMD9"/>
<proteinExistence type="predicted"/>